<proteinExistence type="inferred from homology"/>
<dbReference type="EMBL" id="JABFIF010000012">
    <property type="protein sequence ID" value="NOH16176.1"/>
    <property type="molecule type" value="Genomic_DNA"/>
</dbReference>
<dbReference type="AlphaFoldDB" id="A0A240AWD0"/>
<dbReference type="GeneID" id="70577896"/>
<evidence type="ECO:0000259" key="5">
    <source>
        <dbReference type="Pfam" id="PF13407"/>
    </source>
</evidence>
<dbReference type="SUPFAM" id="SSF53822">
    <property type="entry name" value="Periplasmic binding protein-like I"/>
    <property type="match status" value="1"/>
</dbReference>
<dbReference type="Gene3D" id="3.40.50.2300">
    <property type="match status" value="2"/>
</dbReference>
<evidence type="ECO:0000256" key="2">
    <source>
        <dbReference type="ARBA" id="ARBA00007639"/>
    </source>
</evidence>
<evidence type="ECO:0000313" key="8">
    <source>
        <dbReference type="Proteomes" id="UP000250223"/>
    </source>
</evidence>
<dbReference type="PANTHER" id="PTHR46847">
    <property type="entry name" value="D-ALLOSE-BINDING PERIPLASMIC PROTEIN-RELATED"/>
    <property type="match status" value="1"/>
</dbReference>
<evidence type="ECO:0000256" key="1">
    <source>
        <dbReference type="ARBA" id="ARBA00004196"/>
    </source>
</evidence>
<evidence type="ECO:0000256" key="4">
    <source>
        <dbReference type="SAM" id="SignalP"/>
    </source>
</evidence>
<name>A0A240AWD0_CLOCO</name>
<dbReference type="Proteomes" id="UP000250223">
    <property type="component" value="Unassembled WGS sequence"/>
</dbReference>
<dbReference type="PROSITE" id="PS51257">
    <property type="entry name" value="PROKAR_LIPOPROTEIN"/>
    <property type="match status" value="1"/>
</dbReference>
<dbReference type="RefSeq" id="WP_095178163.1">
    <property type="nucleotide sequence ID" value="NZ_JABFIF010000012.1"/>
</dbReference>
<feature type="chain" id="PRO_5043152645" evidence="4">
    <location>
        <begin position="20"/>
        <end position="306"/>
    </location>
</feature>
<evidence type="ECO:0000256" key="3">
    <source>
        <dbReference type="ARBA" id="ARBA00022729"/>
    </source>
</evidence>
<evidence type="ECO:0000313" key="6">
    <source>
        <dbReference type="EMBL" id="NOH16176.1"/>
    </source>
</evidence>
<organism evidence="6 9">
    <name type="scientific">Clostridium cochlearium</name>
    <dbReference type="NCBI Taxonomy" id="1494"/>
    <lineage>
        <taxon>Bacteria</taxon>
        <taxon>Bacillati</taxon>
        <taxon>Bacillota</taxon>
        <taxon>Clostridia</taxon>
        <taxon>Eubacteriales</taxon>
        <taxon>Clostridiaceae</taxon>
        <taxon>Clostridium</taxon>
    </lineage>
</organism>
<feature type="domain" description="Periplasmic binding protein" evidence="5">
    <location>
        <begin position="42"/>
        <end position="291"/>
    </location>
</feature>
<dbReference type="InterPro" id="IPR025997">
    <property type="entry name" value="SBP_2_dom"/>
</dbReference>
<evidence type="ECO:0000313" key="9">
    <source>
        <dbReference type="Proteomes" id="UP000528432"/>
    </source>
</evidence>
<comment type="subcellular location">
    <subcellularLocation>
        <location evidence="1">Cell envelope</location>
    </subcellularLocation>
</comment>
<dbReference type="Proteomes" id="UP000528432">
    <property type="component" value="Unassembled WGS sequence"/>
</dbReference>
<reference evidence="7 8" key="1">
    <citation type="submission" date="2018-06" db="EMBL/GenBank/DDBJ databases">
        <authorList>
            <consortium name="Pathogen Informatics"/>
            <person name="Doyle S."/>
        </authorList>
    </citation>
    <scope>NUCLEOTIDE SEQUENCE [LARGE SCALE GENOMIC DNA]</scope>
    <source>
        <strain evidence="7 8">NCTC13028</strain>
    </source>
</reference>
<dbReference type="CDD" id="cd06323">
    <property type="entry name" value="PBP1_ribose_binding"/>
    <property type="match status" value="1"/>
</dbReference>
<evidence type="ECO:0000313" key="7">
    <source>
        <dbReference type="EMBL" id="SQB37253.1"/>
    </source>
</evidence>
<feature type="signal peptide" evidence="4">
    <location>
        <begin position="1"/>
        <end position="19"/>
    </location>
</feature>
<dbReference type="GO" id="GO:0030246">
    <property type="term" value="F:carbohydrate binding"/>
    <property type="evidence" value="ECO:0007669"/>
    <property type="project" value="UniProtKB-ARBA"/>
</dbReference>
<keyword evidence="3 4" id="KW-0732">Signal</keyword>
<sequence>MKKRKLKLLSLVLTGVMMAAGFAGCGNSDEKDNAKTGESKKIGMVISTLNNPFFVSMKEGAEKKAKELGYELLVLDSRDDGATERSNVEDLVQKGAEVIIINPTDSDAVGNAIQVANDSKIPVVTVDRNSNKGEVVSHIASDNVAGGKMAAEFILEKLGEKGNIVEIQGQPGTSAARDRGKGFHHGISGKDGIKVVASQPADFDRQKGLSVMENIMQATPDFDAVFCHNDEMALGAAKALAGKKVTIVGFDGNDEAVKAVESGELTATVAQQPDLMGSIAIENAVKIAKGESVEKEIPVELKLIKK</sequence>
<dbReference type="PANTHER" id="PTHR46847:SF1">
    <property type="entry name" value="D-ALLOSE-BINDING PERIPLASMIC PROTEIN-RELATED"/>
    <property type="match status" value="1"/>
</dbReference>
<gene>
    <name evidence="6" type="primary">rbsB</name>
    <name evidence="6" type="ORF">HMJ28_07230</name>
    <name evidence="7" type="ORF">NCTC13028_02673</name>
</gene>
<protein>
    <submittedName>
        <fullName evidence="7">Ribose ABC transporter periplasmic D-ribose-binding protein</fullName>
    </submittedName>
    <submittedName>
        <fullName evidence="6">Ribose ABC transporter substrate-binding protein RbsB</fullName>
    </submittedName>
</protein>
<dbReference type="InterPro" id="IPR028082">
    <property type="entry name" value="Peripla_BP_I"/>
</dbReference>
<accession>A0A240AWD0</accession>
<dbReference type="NCBIfam" id="NF007936">
    <property type="entry name" value="PRK10653.1"/>
    <property type="match status" value="1"/>
</dbReference>
<reference evidence="6 9" key="2">
    <citation type="submission" date="2020-05" db="EMBL/GenBank/DDBJ databases">
        <title>Draft genome sequence of Clostridium cochlearium strain AGROS13 isolated from a sheep dairy farm in New Zealand.</title>
        <authorList>
            <person name="Gupta T.B."/>
            <person name="Jauregui R."/>
            <person name="Risson A.N."/>
            <person name="Brightwell G."/>
            <person name="Maclean P."/>
        </authorList>
    </citation>
    <scope>NUCLEOTIDE SEQUENCE [LARGE SCALE GENOMIC DNA]</scope>
    <source>
        <strain evidence="6 9">AGROS13</strain>
    </source>
</reference>
<dbReference type="Pfam" id="PF13407">
    <property type="entry name" value="Peripla_BP_4"/>
    <property type="match status" value="1"/>
</dbReference>
<comment type="similarity">
    <text evidence="2">Belongs to the bacterial solute-binding protein 2 family.</text>
</comment>
<dbReference type="GO" id="GO:0030313">
    <property type="term" value="C:cell envelope"/>
    <property type="evidence" value="ECO:0007669"/>
    <property type="project" value="UniProtKB-SubCell"/>
</dbReference>
<dbReference type="EMBL" id="UAWC01000028">
    <property type="protein sequence ID" value="SQB37253.1"/>
    <property type="molecule type" value="Genomic_DNA"/>
</dbReference>